<dbReference type="EMBL" id="JBHSFA010000009">
    <property type="protein sequence ID" value="MFC4543570.1"/>
    <property type="molecule type" value="Genomic_DNA"/>
</dbReference>
<dbReference type="InterPro" id="IPR038720">
    <property type="entry name" value="YprB_RNase_H-like_dom"/>
</dbReference>
<dbReference type="AlphaFoldDB" id="A0ABD5PSM1"/>
<feature type="domain" description="YprB ribonuclease H-like" evidence="1">
    <location>
        <begin position="85"/>
        <end position="233"/>
    </location>
</feature>
<gene>
    <name evidence="2" type="ORF">ACFO5R_16710</name>
</gene>
<proteinExistence type="predicted"/>
<evidence type="ECO:0000259" key="1">
    <source>
        <dbReference type="Pfam" id="PF13482"/>
    </source>
</evidence>
<evidence type="ECO:0000313" key="2">
    <source>
        <dbReference type="EMBL" id="MFC4543570.1"/>
    </source>
</evidence>
<organism evidence="2 3">
    <name type="scientific">Halosolutus amylolyticus</name>
    <dbReference type="NCBI Taxonomy" id="2932267"/>
    <lineage>
        <taxon>Archaea</taxon>
        <taxon>Methanobacteriati</taxon>
        <taxon>Methanobacteriota</taxon>
        <taxon>Stenosarchaea group</taxon>
        <taxon>Halobacteria</taxon>
        <taxon>Halobacteriales</taxon>
        <taxon>Natrialbaceae</taxon>
        <taxon>Halosolutus</taxon>
    </lineage>
</organism>
<comment type="caution">
    <text evidence="2">The sequence shown here is derived from an EMBL/GenBank/DDBJ whole genome shotgun (WGS) entry which is preliminary data.</text>
</comment>
<reference evidence="2 3" key="1">
    <citation type="journal article" date="2019" name="Int. J. Syst. Evol. Microbiol.">
        <title>The Global Catalogue of Microorganisms (GCM) 10K type strain sequencing project: providing services to taxonomists for standard genome sequencing and annotation.</title>
        <authorList>
            <consortium name="The Broad Institute Genomics Platform"/>
            <consortium name="The Broad Institute Genome Sequencing Center for Infectious Disease"/>
            <person name="Wu L."/>
            <person name="Ma J."/>
        </authorList>
    </citation>
    <scope>NUCLEOTIDE SEQUENCE [LARGE SCALE GENOMIC DNA]</scope>
    <source>
        <strain evidence="2 3">WLHS5</strain>
    </source>
</reference>
<name>A0ABD5PSM1_9EURY</name>
<dbReference type="SUPFAM" id="SSF53098">
    <property type="entry name" value="Ribonuclease H-like"/>
    <property type="match status" value="1"/>
</dbReference>
<accession>A0ABD5PSM1</accession>
<dbReference type="Proteomes" id="UP001595898">
    <property type="component" value="Unassembled WGS sequence"/>
</dbReference>
<dbReference type="Gene3D" id="3.30.420.10">
    <property type="entry name" value="Ribonuclease H-like superfamily/Ribonuclease H"/>
    <property type="match status" value="1"/>
</dbReference>
<keyword evidence="3" id="KW-1185">Reference proteome</keyword>
<dbReference type="Pfam" id="PF13482">
    <property type="entry name" value="RNase_H_2"/>
    <property type="match status" value="1"/>
</dbReference>
<evidence type="ECO:0000313" key="3">
    <source>
        <dbReference type="Proteomes" id="UP001595898"/>
    </source>
</evidence>
<dbReference type="RefSeq" id="WP_250138655.1">
    <property type="nucleotide sequence ID" value="NZ_JALIQP010000001.1"/>
</dbReference>
<sequence>MRIENSFIPVQGVGEVTERRLWEHGVTHWDEFDGSVVGPTLADRIEAFIDEGRDHLARGDVAPFAEALPAASRWRLYENVRDDTCFLDIETTGLDASCEDVTTVTCHRDGETTTFVKDRDLTARRLANELAEASLLVTFNGQRFDVPFLETCFDVDVTVPHLDLMYPCKKLGLDGGLKAIERELGIDRDMPELSGRDAVRLWHEYERGDDGALETLVEYNRADTVNMEPLTEIVSDRLHETVFEAARLDA</sequence>
<dbReference type="PANTHER" id="PTHR38462">
    <property type="entry name" value="EXONUCLEASE-LIKE PROTEIN"/>
    <property type="match status" value="1"/>
</dbReference>
<protein>
    <submittedName>
        <fullName evidence="2">Ribonuclease H-like domain-containing protein</fullName>
    </submittedName>
</protein>
<dbReference type="InterPro" id="IPR036397">
    <property type="entry name" value="RNaseH_sf"/>
</dbReference>
<dbReference type="PANTHER" id="PTHR38462:SF1">
    <property type="entry name" value="YPRB RIBONUCLEASE H-LIKE DOMAIN-CONTAINING PROTEIN"/>
    <property type="match status" value="1"/>
</dbReference>
<dbReference type="InterPro" id="IPR012337">
    <property type="entry name" value="RNaseH-like_sf"/>
</dbReference>